<comment type="subcellular location">
    <subcellularLocation>
        <location evidence="1">Endoplasmic reticulum membrane</location>
        <topology evidence="1">Multi-pass membrane protein</topology>
    </subcellularLocation>
</comment>
<organism evidence="6 7">
    <name type="scientific">Encephalitozoon cuniculi (strain GB-M1)</name>
    <name type="common">Microsporidian parasite</name>
    <dbReference type="NCBI Taxonomy" id="284813"/>
    <lineage>
        <taxon>Eukaryota</taxon>
        <taxon>Fungi</taxon>
        <taxon>Fungi incertae sedis</taxon>
        <taxon>Microsporidia</taxon>
        <taxon>Unikaryonidae</taxon>
        <taxon>Encephalitozoon</taxon>
    </lineage>
</organism>
<dbReference type="EMBL" id="AL590442">
    <property type="protein sequence ID" value="CCI73911.1"/>
    <property type="molecule type" value="Genomic_DNA"/>
</dbReference>
<dbReference type="Pfam" id="PF11779">
    <property type="entry name" value="SPT_ssu-like"/>
    <property type="match status" value="1"/>
</dbReference>
<evidence type="ECO:0000256" key="3">
    <source>
        <dbReference type="ARBA" id="ARBA00022824"/>
    </source>
</evidence>
<keyword evidence="4" id="KW-1133">Transmembrane helix</keyword>
<dbReference type="Proteomes" id="UP000000819">
    <property type="component" value="Chromosome II"/>
</dbReference>
<gene>
    <name evidence="6" type="ordered locus">ECU02_0705</name>
</gene>
<evidence type="ECO:0000313" key="7">
    <source>
        <dbReference type="Proteomes" id="UP000000819"/>
    </source>
</evidence>
<evidence type="ECO:0000256" key="2">
    <source>
        <dbReference type="ARBA" id="ARBA00022692"/>
    </source>
</evidence>
<dbReference type="InParanoid" id="I7IV34"/>
<keyword evidence="3" id="KW-0256">Endoplasmic reticulum</keyword>
<sequence length="84" mass="9779">MAEDGGRGKANGHRCIHRKALDWAHSAYYRYSVETGICVLEWWEAALVNLYFLLLLSSLARQMVRIGIYLIEMLLKYRLFLGRS</sequence>
<dbReference type="AlphaFoldDB" id="I7IV34"/>
<reference evidence="6 7" key="1">
    <citation type="journal article" date="2001" name="Nature">
        <title>Genome sequence and gene compaction of the eukaryote parasite Encephalitozoon cuniculi.</title>
        <authorList>
            <person name="Katinka M.D."/>
            <person name="Duprat S."/>
            <person name="Cornillot E."/>
            <person name="Metenier G."/>
            <person name="Thomarat F."/>
            <person name="Prensier G."/>
            <person name="Barbe V."/>
            <person name="Peyretaillade E."/>
            <person name="Brottier P."/>
            <person name="Wincker P."/>
            <person name="Delbac F."/>
            <person name="El Alaoui H."/>
            <person name="Peyret P."/>
            <person name="Saurin W."/>
            <person name="Gouy M."/>
            <person name="Weissenbach J."/>
            <person name="Vivares C.P."/>
        </authorList>
    </citation>
    <scope>NUCLEOTIDE SEQUENCE [LARGE SCALE GENOMIC DNA]</scope>
    <source>
        <strain evidence="6 7">GB-M1</strain>
    </source>
</reference>
<dbReference type="HOGENOM" id="CLU_2542573_0_0_1"/>
<reference evidence="6 7" key="2">
    <citation type="journal article" date="2009" name="BMC Genomics">
        <title>Identification of transcriptional signals in Encephalitozoon cuniculi widespread among Microsporidia phylum: support for accurate structural genome annotation.</title>
        <authorList>
            <person name="Peyretaillade E."/>
            <person name="Goncalves O."/>
            <person name="Terrat S."/>
            <person name="Dugat-Bony E."/>
            <person name="Wincker P."/>
            <person name="Cornman R.S."/>
            <person name="Evans J.D."/>
            <person name="Delbac F."/>
            <person name="Peyret P."/>
        </authorList>
    </citation>
    <scope>NUCLEOTIDE SEQUENCE [LARGE SCALE GENOMIC DNA]</scope>
    <source>
        <strain evidence="6 7">GB-M1</strain>
    </source>
</reference>
<proteinExistence type="predicted"/>
<protein>
    <submittedName>
        <fullName evidence="6">ECU02_0705 protein</fullName>
    </submittedName>
</protein>
<evidence type="ECO:0000313" key="6">
    <source>
        <dbReference type="EMBL" id="CCI73911.1"/>
    </source>
</evidence>
<name>I7IV34_ENCCU</name>
<evidence type="ECO:0000256" key="1">
    <source>
        <dbReference type="ARBA" id="ARBA00004477"/>
    </source>
</evidence>
<dbReference type="GO" id="GO:0005789">
    <property type="term" value="C:endoplasmic reticulum membrane"/>
    <property type="evidence" value="ECO:0007669"/>
    <property type="project" value="UniProtKB-SubCell"/>
</dbReference>
<dbReference type="RefSeq" id="NP_001402468.1">
    <property type="nucleotide sequence ID" value="NM_001415530.1"/>
</dbReference>
<evidence type="ECO:0000256" key="4">
    <source>
        <dbReference type="ARBA" id="ARBA00022989"/>
    </source>
</evidence>
<keyword evidence="7" id="KW-1185">Reference proteome</keyword>
<keyword evidence="2" id="KW-0812">Transmembrane</keyword>
<dbReference type="GeneID" id="77136319"/>
<dbReference type="OrthoDB" id="2187396at2759"/>
<dbReference type="VEuPathDB" id="MicrosporidiaDB:ECU02_0705"/>
<dbReference type="KEGG" id="ecu:ECU02_0705"/>
<dbReference type="InterPro" id="IPR024512">
    <property type="entry name" value="Ser_palmitoyltrfase_ssu-like"/>
</dbReference>
<evidence type="ECO:0000256" key="5">
    <source>
        <dbReference type="ARBA" id="ARBA00023136"/>
    </source>
</evidence>
<accession>I7IV34</accession>
<keyword evidence="5" id="KW-0472">Membrane</keyword>